<dbReference type="OrthoDB" id="8617654at2"/>
<dbReference type="Gene3D" id="1.10.357.10">
    <property type="entry name" value="Tetracycline Repressor, domain 2"/>
    <property type="match status" value="1"/>
</dbReference>
<dbReference type="AlphaFoldDB" id="A0A109WB93"/>
<reference evidence="2 3" key="1">
    <citation type="submission" date="2018-06" db="EMBL/GenBank/DDBJ databases">
        <authorList>
            <consortium name="Pathogen Informatics"/>
            <person name="Doyle S."/>
        </authorList>
    </citation>
    <scope>NUCLEOTIDE SEQUENCE [LARGE SCALE GENOMIC DNA]</scope>
    <source>
        <strain evidence="2 3">NCTC10465</strain>
    </source>
</reference>
<dbReference type="InterPro" id="IPR050692">
    <property type="entry name" value="HTH_transcr_repressor_FabR"/>
</dbReference>
<keyword evidence="3" id="KW-1185">Reference proteome</keyword>
<sequence>MTSRDLQKRQTRQAFFQSVLQLSRSGHAFSSISLRQISREVGVVPTAFYRHFQDIDELGTCLVNEELGHTLQSLRDHLQLGRTRTHEGQIASSVRFFLESVEHASLHWHFIVSERYGGNQAVQHALDEQISLFAQIMTDDLAMQPAFGHLNQEVRLLIADMGVNMYFSWVYKWLKFDPTEIQGKQEYLNRCIKQAQVLFYGVRNWCP</sequence>
<dbReference type="InterPro" id="IPR009057">
    <property type="entry name" value="Homeodomain-like_sf"/>
</dbReference>
<dbReference type="SUPFAM" id="SSF46689">
    <property type="entry name" value="Homeodomain-like"/>
    <property type="match status" value="1"/>
</dbReference>
<organism evidence="2 3">
    <name type="scientific">Faucicola osloensis</name>
    <name type="common">Moraxella osloensis</name>
    <dbReference type="NCBI Taxonomy" id="34062"/>
    <lineage>
        <taxon>Bacteria</taxon>
        <taxon>Pseudomonadati</taxon>
        <taxon>Pseudomonadota</taxon>
        <taxon>Gammaproteobacteria</taxon>
        <taxon>Moraxellales</taxon>
        <taxon>Moraxellaceae</taxon>
        <taxon>Faucicola</taxon>
    </lineage>
</organism>
<evidence type="ECO:0000313" key="3">
    <source>
        <dbReference type="Proteomes" id="UP000255230"/>
    </source>
</evidence>
<gene>
    <name evidence="2" type="primary">fabR</name>
    <name evidence="2" type="ORF">NCTC10465_01027</name>
</gene>
<dbReference type="GeneID" id="35778419"/>
<dbReference type="PROSITE" id="PS50977">
    <property type="entry name" value="HTH_TETR_2"/>
    <property type="match status" value="1"/>
</dbReference>
<keyword evidence="1" id="KW-0238">DNA-binding</keyword>
<dbReference type="Proteomes" id="UP000255230">
    <property type="component" value="Unassembled WGS sequence"/>
</dbReference>
<dbReference type="GO" id="GO:0003677">
    <property type="term" value="F:DNA binding"/>
    <property type="evidence" value="ECO:0007669"/>
    <property type="project" value="UniProtKB-UniRule"/>
</dbReference>
<dbReference type="Gene3D" id="1.10.10.60">
    <property type="entry name" value="Homeodomain-like"/>
    <property type="match status" value="1"/>
</dbReference>
<protein>
    <submittedName>
        <fullName evidence="2">HTH-type transcriptional repressor fabR</fullName>
    </submittedName>
</protein>
<dbReference type="EMBL" id="UGPY01000001">
    <property type="protein sequence ID" value="STY97245.1"/>
    <property type="molecule type" value="Genomic_DNA"/>
</dbReference>
<dbReference type="RefSeq" id="WP_062330883.1">
    <property type="nucleotide sequence ID" value="NZ_CBCRZU010000011.1"/>
</dbReference>
<dbReference type="PANTHER" id="PTHR47752">
    <property type="entry name" value="HTH-TYPE TRANSCRIPTIONAL REPRESSOR FABR"/>
    <property type="match status" value="1"/>
</dbReference>
<name>A0A109WB93_FAUOS</name>
<dbReference type="InterPro" id="IPR001647">
    <property type="entry name" value="HTH_TetR"/>
</dbReference>
<dbReference type="KEGG" id="mos:AXE82_02215"/>
<proteinExistence type="predicted"/>
<evidence type="ECO:0000313" key="2">
    <source>
        <dbReference type="EMBL" id="STY97245.1"/>
    </source>
</evidence>
<evidence type="ECO:0000256" key="1">
    <source>
        <dbReference type="ARBA" id="ARBA00023125"/>
    </source>
</evidence>
<accession>A0A109WB93</accession>
<dbReference type="PANTHER" id="PTHR47752:SF1">
    <property type="entry name" value="HTH-TYPE TRANSCRIPTIONAL REPRESSOR FABR"/>
    <property type="match status" value="1"/>
</dbReference>